<dbReference type="PANTHER" id="PTHR30448">
    <property type="entry name" value="RNASE ADAPTER PROTEIN RAPZ"/>
    <property type="match status" value="1"/>
</dbReference>
<evidence type="ECO:0000256" key="2">
    <source>
        <dbReference type="ARBA" id="ARBA00022840"/>
    </source>
</evidence>
<evidence type="ECO:0000256" key="3">
    <source>
        <dbReference type="ARBA" id="ARBA00023134"/>
    </source>
</evidence>
<gene>
    <name evidence="7" type="primary">rapZ</name>
    <name evidence="7" type="ORF">F0U83_12435</name>
</gene>
<dbReference type="NCBIfam" id="NF003828">
    <property type="entry name" value="PRK05416.1"/>
    <property type="match status" value="1"/>
</dbReference>
<dbReference type="Pfam" id="PF03668">
    <property type="entry name" value="RapZ-like_N"/>
    <property type="match status" value="1"/>
</dbReference>
<reference evidence="7 8" key="1">
    <citation type="journal article" date="2019" name="Biochem. Eng. J.">
        <title>Metabolic engineering of the marine bacteria Neptunomonas concharum for the production of acetoin and meso-2,3-butanediol from acetate.</title>
        <authorList>
            <person name="Li W."/>
            <person name="Pu N."/>
            <person name="Liu C.-X."/>
            <person name="Yuan Q.-P."/>
            <person name="Li Z.-J."/>
        </authorList>
    </citation>
    <scope>NUCLEOTIDE SEQUENCE [LARGE SCALE GENOMIC DNA]</scope>
    <source>
        <strain evidence="7 8">JCM17730</strain>
    </source>
</reference>
<evidence type="ECO:0000259" key="5">
    <source>
        <dbReference type="Pfam" id="PF03668"/>
    </source>
</evidence>
<dbReference type="Pfam" id="PF22740">
    <property type="entry name" value="PapZ_C"/>
    <property type="match status" value="1"/>
</dbReference>
<dbReference type="InterPro" id="IPR005337">
    <property type="entry name" value="RapZ-like"/>
</dbReference>
<keyword evidence="2 4" id="KW-0067">ATP-binding</keyword>
<dbReference type="KEGG" id="ncu:F0U83_12435"/>
<dbReference type="PIRSF" id="PIRSF005052">
    <property type="entry name" value="P-loopkin"/>
    <property type="match status" value="1"/>
</dbReference>
<dbReference type="InterPro" id="IPR027417">
    <property type="entry name" value="P-loop_NTPase"/>
</dbReference>
<dbReference type="GO" id="GO:0005525">
    <property type="term" value="F:GTP binding"/>
    <property type="evidence" value="ECO:0007669"/>
    <property type="project" value="UniProtKB-UniRule"/>
</dbReference>
<organism evidence="7 8">
    <name type="scientific">Neptunomonas concharum</name>
    <dbReference type="NCBI Taxonomy" id="1031538"/>
    <lineage>
        <taxon>Bacteria</taxon>
        <taxon>Pseudomonadati</taxon>
        <taxon>Pseudomonadota</taxon>
        <taxon>Gammaproteobacteria</taxon>
        <taxon>Oceanospirillales</taxon>
        <taxon>Oceanospirillaceae</taxon>
        <taxon>Neptunomonas</taxon>
    </lineage>
</organism>
<dbReference type="EMBL" id="CP043869">
    <property type="protein sequence ID" value="QEQ97458.1"/>
    <property type="molecule type" value="Genomic_DNA"/>
</dbReference>
<dbReference type="Gene3D" id="3.40.50.300">
    <property type="entry name" value="P-loop containing nucleotide triphosphate hydrolases"/>
    <property type="match status" value="1"/>
</dbReference>
<evidence type="ECO:0000256" key="4">
    <source>
        <dbReference type="HAMAP-Rule" id="MF_00636"/>
    </source>
</evidence>
<keyword evidence="8" id="KW-1185">Reference proteome</keyword>
<dbReference type="GO" id="GO:0005524">
    <property type="term" value="F:ATP binding"/>
    <property type="evidence" value="ECO:0007669"/>
    <property type="project" value="UniProtKB-UniRule"/>
</dbReference>
<feature type="domain" description="RapZ-like N-terminal" evidence="5">
    <location>
        <begin position="1"/>
        <end position="157"/>
    </location>
</feature>
<proteinExistence type="inferred from homology"/>
<accession>A0A5P1RCW0</accession>
<feature type="binding site" evidence="4">
    <location>
        <begin position="8"/>
        <end position="15"/>
    </location>
    <ligand>
        <name>ATP</name>
        <dbReference type="ChEBI" id="CHEBI:30616"/>
    </ligand>
</feature>
<evidence type="ECO:0000313" key="8">
    <source>
        <dbReference type="Proteomes" id="UP000324760"/>
    </source>
</evidence>
<dbReference type="SUPFAM" id="SSF52540">
    <property type="entry name" value="P-loop containing nucleoside triphosphate hydrolases"/>
    <property type="match status" value="1"/>
</dbReference>
<protein>
    <submittedName>
        <fullName evidence="7">RNase adapter RapZ</fullName>
    </submittedName>
</protein>
<dbReference type="AlphaFoldDB" id="A0A5P1RCW0"/>
<dbReference type="InterPro" id="IPR053930">
    <property type="entry name" value="RapZ-like_N"/>
</dbReference>
<feature type="domain" description="RapZ C-terminal" evidence="6">
    <location>
        <begin position="166"/>
        <end position="285"/>
    </location>
</feature>
<sequence>MKLIIISGRSGSGKSTALQALEDVGYYCIDNLPAMLMPDLVTHMLNDDAQLNKIAVCIDARNLSSNLEKVPQMWTYFRQYPEISVELVYLDASYETLLQRYSSTRRRHPMAERVSNLPDAIEYERKLLEPITDLANIRIDTTRLSIYELRDAIKLRVADRAEQSLSLQFESFGFKHGVPLDADIVFDMRVLPNPYWVTELRQYTGLDQPVQTFLSAAPEVTEMIHDIQHYIEKWLPHFIKNNRSYMTVGIGCTGGHHRSVYVSEQLASYFKEHMDNVNVRHRELH</sequence>
<evidence type="ECO:0000256" key="1">
    <source>
        <dbReference type="ARBA" id="ARBA00022741"/>
    </source>
</evidence>
<evidence type="ECO:0000313" key="7">
    <source>
        <dbReference type="EMBL" id="QEQ97458.1"/>
    </source>
</evidence>
<evidence type="ECO:0000259" key="6">
    <source>
        <dbReference type="Pfam" id="PF22740"/>
    </source>
</evidence>
<dbReference type="HAMAP" id="MF_00636">
    <property type="entry name" value="RapZ_like"/>
    <property type="match status" value="1"/>
</dbReference>
<feature type="binding site" evidence="4">
    <location>
        <begin position="59"/>
        <end position="62"/>
    </location>
    <ligand>
        <name>GTP</name>
        <dbReference type="ChEBI" id="CHEBI:37565"/>
    </ligand>
</feature>
<dbReference type="InterPro" id="IPR053931">
    <property type="entry name" value="RapZ_C"/>
</dbReference>
<keyword evidence="3 4" id="KW-0342">GTP-binding</keyword>
<dbReference type="Proteomes" id="UP000324760">
    <property type="component" value="Chromosome"/>
</dbReference>
<name>A0A5P1RCW0_9GAMM</name>
<dbReference type="RefSeq" id="WP_138986901.1">
    <property type="nucleotide sequence ID" value="NZ_CP043869.1"/>
</dbReference>
<dbReference type="OrthoDB" id="9784461at2"/>
<keyword evidence="1 4" id="KW-0547">Nucleotide-binding</keyword>
<dbReference type="PANTHER" id="PTHR30448:SF0">
    <property type="entry name" value="RNASE ADAPTER PROTEIN RAPZ"/>
    <property type="match status" value="1"/>
</dbReference>